<organism evidence="7 8">
    <name type="scientific">Geosmithia morbida</name>
    <dbReference type="NCBI Taxonomy" id="1094350"/>
    <lineage>
        <taxon>Eukaryota</taxon>
        <taxon>Fungi</taxon>
        <taxon>Dikarya</taxon>
        <taxon>Ascomycota</taxon>
        <taxon>Pezizomycotina</taxon>
        <taxon>Sordariomycetes</taxon>
        <taxon>Hypocreomycetidae</taxon>
        <taxon>Hypocreales</taxon>
        <taxon>Bionectriaceae</taxon>
        <taxon>Geosmithia</taxon>
    </lineage>
</organism>
<dbReference type="InterPro" id="IPR036322">
    <property type="entry name" value="WD40_repeat_dom_sf"/>
</dbReference>
<dbReference type="Pfam" id="PF17034">
    <property type="entry name" value="zinc_ribbon_16"/>
    <property type="match status" value="1"/>
</dbReference>
<dbReference type="Proteomes" id="UP000749293">
    <property type="component" value="Unassembled WGS sequence"/>
</dbReference>
<dbReference type="InterPro" id="IPR037593">
    <property type="entry name" value="MIOS/Sea4"/>
</dbReference>
<evidence type="ECO:0000313" key="7">
    <source>
        <dbReference type="EMBL" id="KAF4124210.1"/>
    </source>
</evidence>
<dbReference type="Gene3D" id="2.130.10.10">
    <property type="entry name" value="YVTN repeat-like/Quinoprotein amine dehydrogenase"/>
    <property type="match status" value="1"/>
</dbReference>
<keyword evidence="3" id="KW-0677">Repeat</keyword>
<dbReference type="GeneID" id="55972151"/>
<accession>A0A9P4YY62</accession>
<feature type="domain" description="MIOS-like alpha-solenoid" evidence="6">
    <location>
        <begin position="567"/>
        <end position="820"/>
    </location>
</feature>
<comment type="caution">
    <text evidence="7">The sequence shown here is derived from an EMBL/GenBank/DDBJ whole genome shotgun (WGS) entry which is preliminary data.</text>
</comment>
<evidence type="ECO:0000256" key="4">
    <source>
        <dbReference type="SAM" id="MobiDB-lite"/>
    </source>
</evidence>
<feature type="region of interest" description="Disordered" evidence="4">
    <location>
        <begin position="956"/>
        <end position="989"/>
    </location>
</feature>
<proteinExistence type="inferred from homology"/>
<gene>
    <name evidence="7" type="ORF">GMORB2_5926</name>
</gene>
<dbReference type="GO" id="GO:1904263">
    <property type="term" value="P:positive regulation of TORC1 signaling"/>
    <property type="evidence" value="ECO:0007669"/>
    <property type="project" value="TreeGrafter"/>
</dbReference>
<dbReference type="Pfam" id="PF21719">
    <property type="entry name" value="MIOS_a-sol"/>
    <property type="match status" value="1"/>
</dbReference>
<dbReference type="FunFam" id="2.130.10.10:FF:001167">
    <property type="entry name" value="Uncharacterized protein"/>
    <property type="match status" value="1"/>
</dbReference>
<name>A0A9P4YY62_9HYPO</name>
<dbReference type="InterPro" id="IPR031488">
    <property type="entry name" value="Zn_ribbon_mio"/>
</dbReference>
<comment type="similarity">
    <text evidence="1">Belongs to the WD repeat mio family.</text>
</comment>
<dbReference type="SUPFAM" id="SSF50978">
    <property type="entry name" value="WD40 repeat-like"/>
    <property type="match status" value="1"/>
</dbReference>
<reference evidence="7" key="1">
    <citation type="submission" date="2020-03" db="EMBL/GenBank/DDBJ databases">
        <title>Site-based positive gene gene selection in Geosmithia morbida across the United States reveals a broad range of putative effectors and factors for local host and environmental adapation.</title>
        <authorList>
            <person name="Onufrak A."/>
            <person name="Murdoch R.W."/>
            <person name="Gazis R."/>
            <person name="Huff M."/>
            <person name="Staton M."/>
            <person name="Klingeman W."/>
            <person name="Hadziabdic D."/>
        </authorList>
    </citation>
    <scope>NUCLEOTIDE SEQUENCE</scope>
    <source>
        <strain evidence="7">1262</strain>
    </source>
</reference>
<feature type="compositionally biased region" description="Low complexity" evidence="4">
    <location>
        <begin position="310"/>
        <end position="323"/>
    </location>
</feature>
<evidence type="ECO:0000256" key="3">
    <source>
        <dbReference type="ARBA" id="ARBA00022737"/>
    </source>
</evidence>
<protein>
    <submittedName>
        <fullName evidence="7">Uncharacterized protein</fullName>
    </submittedName>
</protein>
<sequence length="1106" mass="122112">MDRPEPGLVKWSPNPSIDSFVHVNLQHRVVQLYEPTGHARNGRFDYDKISRHDDFPPLTTYDWSPTNPGLLAVGTGTGIVNLLKIDDNSNSFAELGLKMTRTCQAVAFNTTGLLAVGLDRVRMDQSLHIWDVSRLSSTDKGLSKEVTEPKNRLEPSVSISSIKFFEDSPQTLVAGIKSQGLRMHDLRDPQNMALFQTKCNNNLAIDYADQNYFASSALDQPGVMVWDRRATSRPVASHTYTQAIAEDDIPWGGALRLDRVIETDSDPFLAEGKHSLIRSLRYCRDQRGLLAVLSRTGQLRVLETNKERPSSSASKAPQAPESPELLEVRKSHEMDPSYVETTRKNNRIVSFDWVNLDSPTLQPRMLVLRANGGFDILERPSYTADHVFKMVPWQAPHRGLEEGLPYLDLMRFEPRQALRMLGPVLVDKALSDIPIFGSGKADIAATIEASLDPASASSLMAEMTGTMDAPLPDAFYQAKTVAAKLRALRTFVREEFPGKADGNGSGPQQHFAGDLGAIKDGLDEMSLASNGVVGPCHEIHDALLSMLVEVPGLPREAQCVADHEMVLRAKERYLFDASTNRDIVSDDPWTRFVWDWIDDAHHAAENDGMIMSNIDLSYLGIYSIWMNDLGRTPMTRLSGTTTVPDMVYWERAIGGHCKKHYLPKFDGVHTRRPHHRQLCLSICGWGDVQKHPGSQAMNSGDPASAHTMAAARCLFRGDTREAVEILKNASTAHPSLLFVSLALQLVGNNINHNGRRGSAAAAAAAGGGGGVRGKEQQLEFDETAASRTDPYLQAMSSLIATGDWTSVANQRSLPLSDRALVAVRNFPDDQLTSWLAQQVSRAAEEGDVEGIVLTGIGDALVDVLARYVQKFGDIQTATLVMSLAHPRYMDDVRCRAWRNAYRSLLQRHKLFFHRTKYEVESTKRSKRRGGQPALKPPSRQIALRCVYCDAETSLANHNHNQGQGQGHGRGHVHGRGHGHGQLSSAATPATAAAVVGGVPKPPVVESRRNPLLAASINAGVSCPNCGRHLPRCVVCLEIVGVPRSDRPEEKGDETRTAGRFPTFCLRCDHVLHLDHARQWFARHAECPVPECRCRCNFRANPELDYH</sequence>
<feature type="compositionally biased region" description="Basic residues" evidence="4">
    <location>
        <begin position="968"/>
        <end position="978"/>
    </location>
</feature>
<keyword evidence="2" id="KW-0853">WD repeat</keyword>
<dbReference type="GO" id="GO:0005737">
    <property type="term" value="C:cytoplasm"/>
    <property type="evidence" value="ECO:0007669"/>
    <property type="project" value="TreeGrafter"/>
</dbReference>
<dbReference type="AlphaFoldDB" id="A0A9P4YY62"/>
<keyword evidence="8" id="KW-1185">Reference proteome</keyword>
<dbReference type="InterPro" id="IPR015943">
    <property type="entry name" value="WD40/YVTN_repeat-like_dom_sf"/>
</dbReference>
<dbReference type="PANTHER" id="PTHR16453">
    <property type="entry name" value="WD40 DOMAIN-CONTAINING PROTEIN MIO FAMILY MEMBER"/>
    <property type="match status" value="1"/>
</dbReference>
<dbReference type="PANTHER" id="PTHR16453:SF9">
    <property type="entry name" value="GATOR COMPLEX PROTEIN MIOS"/>
    <property type="match status" value="1"/>
</dbReference>
<feature type="domain" description="GATOR2 complex protein MIO zinc-ribbon like" evidence="5">
    <location>
        <begin position="1019"/>
        <end position="1096"/>
    </location>
</feature>
<feature type="region of interest" description="Disordered" evidence="4">
    <location>
        <begin position="303"/>
        <end position="334"/>
    </location>
</feature>
<evidence type="ECO:0000259" key="5">
    <source>
        <dbReference type="Pfam" id="PF17034"/>
    </source>
</evidence>
<dbReference type="RefSeq" id="XP_035322862.1">
    <property type="nucleotide sequence ID" value="XM_035467896.1"/>
</dbReference>
<evidence type="ECO:0000259" key="6">
    <source>
        <dbReference type="Pfam" id="PF21719"/>
    </source>
</evidence>
<evidence type="ECO:0000256" key="2">
    <source>
        <dbReference type="ARBA" id="ARBA00022574"/>
    </source>
</evidence>
<dbReference type="EMBL" id="JAANYQ010000005">
    <property type="protein sequence ID" value="KAF4124210.1"/>
    <property type="molecule type" value="Genomic_DNA"/>
</dbReference>
<evidence type="ECO:0000313" key="8">
    <source>
        <dbReference type="Proteomes" id="UP000749293"/>
    </source>
</evidence>
<dbReference type="InterPro" id="IPR049092">
    <property type="entry name" value="MIOS_a-sol"/>
</dbReference>
<dbReference type="OrthoDB" id="341486at2759"/>
<evidence type="ECO:0000256" key="1">
    <source>
        <dbReference type="ARBA" id="ARBA00009713"/>
    </source>
</evidence>